<dbReference type="OMA" id="IYCCTPS"/>
<dbReference type="Gene3D" id="3.40.50.720">
    <property type="entry name" value="NAD(P)-binding Rossmann-like Domain"/>
    <property type="match status" value="1"/>
</dbReference>
<feature type="region of interest" description="Disordered" evidence="2">
    <location>
        <begin position="414"/>
        <end position="439"/>
    </location>
</feature>
<feature type="region of interest" description="Disordered" evidence="2">
    <location>
        <begin position="89"/>
        <end position="140"/>
    </location>
</feature>
<evidence type="ECO:0000256" key="2">
    <source>
        <dbReference type="SAM" id="MobiDB-lite"/>
    </source>
</evidence>
<evidence type="ECO:0000313" key="4">
    <source>
        <dbReference type="Proteomes" id="UP000016931"/>
    </source>
</evidence>
<dbReference type="InterPro" id="IPR003462">
    <property type="entry name" value="ODC_Mu_crystall"/>
</dbReference>
<sequence length="488" mass="53303">MPLQILSNDDINKILHSFTKDDILALQETLADALHWYSTSSDGNNDCCSDYQPEQTTLKRKDGSTTVYLPASGITGQGVKVLNIAATSPEGTTNNNNNGRPLPVVMPSNASGGDSMTSTSSSSITTTSTSASQATTESMRNLSLRSKSEILDGTVAAPSSSTTSKGSLTLFDNEGNTVGLINAEEITAFRTALASTMLFEKRQSVHDVTIFGAGKQAYWHARLALLLRGEEIHHMNFVTHNFESAHHLLTKLYNPQPSDPTYINPIGTPYNSKTKKEILTPAHTEYTRLLKQYVRASNIIFCCTPNPSPNPLFPATYLTNPEGRKKGRYIACVGSYTSHMVELHPDVLRYAVAPHHEHRHVHKRQKEGGAILVDSVEACLKFAGEVVKAGLSPDQVVELGEIFMLKREREGIVKEGKAKGKGKKGEGDGEEEDDDGCHLQENSGLKEWLTRGNVIYKSVGLGLMDVVVGNELLRISRERGVGMTVEEF</sequence>
<reference evidence="3 4" key="1">
    <citation type="journal article" date="2012" name="PLoS Pathog.">
        <title>Diverse lifestyles and strategies of plant pathogenesis encoded in the genomes of eighteen Dothideomycetes fungi.</title>
        <authorList>
            <person name="Ohm R.A."/>
            <person name="Feau N."/>
            <person name="Henrissat B."/>
            <person name="Schoch C.L."/>
            <person name="Horwitz B.A."/>
            <person name="Barry K.W."/>
            <person name="Condon B.J."/>
            <person name="Copeland A.C."/>
            <person name="Dhillon B."/>
            <person name="Glaser F."/>
            <person name="Hesse C.N."/>
            <person name="Kosti I."/>
            <person name="LaButti K."/>
            <person name="Lindquist E.A."/>
            <person name="Lucas S."/>
            <person name="Salamov A.A."/>
            <person name="Bradshaw R.E."/>
            <person name="Ciuffetti L."/>
            <person name="Hamelin R.C."/>
            <person name="Kema G.H.J."/>
            <person name="Lawrence C."/>
            <person name="Scott J.A."/>
            <person name="Spatafora J.W."/>
            <person name="Turgeon B.G."/>
            <person name="de Wit P.J.G.M."/>
            <person name="Zhong S."/>
            <person name="Goodwin S.B."/>
            <person name="Grigoriev I.V."/>
        </authorList>
    </citation>
    <scope>NUCLEOTIDE SEQUENCE [LARGE SCALE GENOMIC DNA]</scope>
    <source>
        <strain evidence="3 4">SO2202</strain>
    </source>
</reference>
<dbReference type="Proteomes" id="UP000016931">
    <property type="component" value="Unassembled WGS sequence"/>
</dbReference>
<evidence type="ECO:0000256" key="1">
    <source>
        <dbReference type="ARBA" id="ARBA00008903"/>
    </source>
</evidence>
<gene>
    <name evidence="3" type="ORF">SEPMUDRAFT_148549</name>
</gene>
<dbReference type="PANTHER" id="PTHR13812:SF19">
    <property type="entry name" value="KETIMINE REDUCTASE MU-CRYSTALLIN"/>
    <property type="match status" value="1"/>
</dbReference>
<evidence type="ECO:0000313" key="3">
    <source>
        <dbReference type="EMBL" id="EMF13173.1"/>
    </source>
</evidence>
<dbReference type="eggNOG" id="KOG3007">
    <property type="taxonomic scope" value="Eukaryota"/>
</dbReference>
<dbReference type="STRING" id="692275.M3CH96"/>
<accession>M3CH96</accession>
<comment type="similarity">
    <text evidence="1">Belongs to the ornithine cyclodeaminase/mu-crystallin family.</text>
</comment>
<dbReference type="OrthoDB" id="41492at2759"/>
<dbReference type="GO" id="GO:0005737">
    <property type="term" value="C:cytoplasm"/>
    <property type="evidence" value="ECO:0007669"/>
    <property type="project" value="TreeGrafter"/>
</dbReference>
<feature type="compositionally biased region" description="Polar residues" evidence="2">
    <location>
        <begin position="89"/>
        <end position="99"/>
    </location>
</feature>
<name>M3CH96_SPHMS</name>
<dbReference type="GeneID" id="27902129"/>
<dbReference type="PANTHER" id="PTHR13812">
    <property type="entry name" value="KETIMINE REDUCTASE MU-CRYSTALLIN"/>
    <property type="match status" value="1"/>
</dbReference>
<dbReference type="InterPro" id="IPR023401">
    <property type="entry name" value="ODC_N"/>
</dbReference>
<dbReference type="Gene3D" id="3.30.1780.10">
    <property type="entry name" value="ornithine cyclodeaminase, domain 1"/>
    <property type="match status" value="1"/>
</dbReference>
<protein>
    <submittedName>
        <fullName evidence="3">NAD(P)-binding protein</fullName>
    </submittedName>
</protein>
<dbReference type="HOGENOM" id="CLU_042088_0_1_1"/>
<feature type="compositionally biased region" description="Basic and acidic residues" evidence="2">
    <location>
        <begin position="414"/>
        <end position="427"/>
    </location>
</feature>
<dbReference type="InterPro" id="IPR036291">
    <property type="entry name" value="NAD(P)-bd_dom_sf"/>
</dbReference>
<keyword evidence="4" id="KW-1185">Reference proteome</keyword>
<dbReference type="RefSeq" id="XP_016761294.1">
    <property type="nucleotide sequence ID" value="XM_016904992.1"/>
</dbReference>
<organism evidence="3 4">
    <name type="scientific">Sphaerulina musiva (strain SO2202)</name>
    <name type="common">Poplar stem canker fungus</name>
    <name type="synonym">Septoria musiva</name>
    <dbReference type="NCBI Taxonomy" id="692275"/>
    <lineage>
        <taxon>Eukaryota</taxon>
        <taxon>Fungi</taxon>
        <taxon>Dikarya</taxon>
        <taxon>Ascomycota</taxon>
        <taxon>Pezizomycotina</taxon>
        <taxon>Dothideomycetes</taxon>
        <taxon>Dothideomycetidae</taxon>
        <taxon>Mycosphaerellales</taxon>
        <taxon>Mycosphaerellaceae</taxon>
        <taxon>Sphaerulina</taxon>
    </lineage>
</organism>
<feature type="compositionally biased region" description="Low complexity" evidence="2">
    <location>
        <begin position="115"/>
        <end position="138"/>
    </location>
</feature>
<dbReference type="SUPFAM" id="SSF51735">
    <property type="entry name" value="NAD(P)-binding Rossmann-fold domains"/>
    <property type="match status" value="1"/>
</dbReference>
<dbReference type="AlphaFoldDB" id="M3CH96"/>
<dbReference type="EMBL" id="KB456263">
    <property type="protein sequence ID" value="EMF13173.1"/>
    <property type="molecule type" value="Genomic_DNA"/>
</dbReference>
<proteinExistence type="inferred from homology"/>